<comment type="caution">
    <text evidence="2">The sequence shown here is derived from an EMBL/GenBank/DDBJ whole genome shotgun (WGS) entry which is preliminary data.</text>
</comment>
<keyword evidence="1" id="KW-0472">Membrane</keyword>
<keyword evidence="3" id="KW-1185">Reference proteome</keyword>
<organism evidence="2 3">
    <name type="scientific">Nonomuraea rhodomycinica</name>
    <dbReference type="NCBI Taxonomy" id="1712872"/>
    <lineage>
        <taxon>Bacteria</taxon>
        <taxon>Bacillati</taxon>
        <taxon>Actinomycetota</taxon>
        <taxon>Actinomycetes</taxon>
        <taxon>Streptosporangiales</taxon>
        <taxon>Streptosporangiaceae</taxon>
        <taxon>Nonomuraea</taxon>
    </lineage>
</organism>
<dbReference type="Proteomes" id="UP000546126">
    <property type="component" value="Unassembled WGS sequence"/>
</dbReference>
<evidence type="ECO:0000313" key="3">
    <source>
        <dbReference type="Proteomes" id="UP000546126"/>
    </source>
</evidence>
<feature type="transmembrane region" description="Helical" evidence="1">
    <location>
        <begin position="108"/>
        <end position="129"/>
    </location>
</feature>
<dbReference type="EMBL" id="JABWGO010000005">
    <property type="protein sequence ID" value="NUW42797.1"/>
    <property type="molecule type" value="Genomic_DNA"/>
</dbReference>
<gene>
    <name evidence="2" type="ORF">HT134_22025</name>
</gene>
<sequence length="144" mass="15626">MADFHLPSTFPTQPAEKKMRKTIALGVISAAFSWLLALGLIHMGDAIRFKLCLEGDVSSVDVSCSRMLLLSDISSLVLLLAAVVCPLLALMAAVLPRYHMRARKTLTLCLPVTPGLSAAMAVCVIHPHWSTFDWASFVAVTDFL</sequence>
<evidence type="ECO:0000313" key="2">
    <source>
        <dbReference type="EMBL" id="NUW42797.1"/>
    </source>
</evidence>
<dbReference type="RefSeq" id="WP_175602347.1">
    <property type="nucleotide sequence ID" value="NZ_JABWGO010000005.1"/>
</dbReference>
<feature type="transmembrane region" description="Helical" evidence="1">
    <location>
        <begin position="76"/>
        <end position="96"/>
    </location>
</feature>
<protein>
    <submittedName>
        <fullName evidence="2">Uncharacterized protein</fullName>
    </submittedName>
</protein>
<accession>A0A7Y6MCH6</accession>
<keyword evidence="1" id="KW-0812">Transmembrane</keyword>
<proteinExistence type="predicted"/>
<reference evidence="2 3" key="1">
    <citation type="submission" date="2020-06" db="EMBL/GenBank/DDBJ databases">
        <authorList>
            <person name="Chanama M."/>
        </authorList>
    </citation>
    <scope>NUCLEOTIDE SEQUENCE [LARGE SCALE GENOMIC DNA]</scope>
    <source>
        <strain evidence="2 3">TBRC6557</strain>
    </source>
</reference>
<evidence type="ECO:0000256" key="1">
    <source>
        <dbReference type="SAM" id="Phobius"/>
    </source>
</evidence>
<dbReference type="AlphaFoldDB" id="A0A7Y6MCH6"/>
<feature type="transmembrane region" description="Helical" evidence="1">
    <location>
        <begin position="23"/>
        <end position="41"/>
    </location>
</feature>
<name>A0A7Y6MCH6_9ACTN</name>
<keyword evidence="1" id="KW-1133">Transmembrane helix</keyword>